<dbReference type="Proteomes" id="UP000321938">
    <property type="component" value="Unassembled WGS sequence"/>
</dbReference>
<evidence type="ECO:0008006" key="3">
    <source>
        <dbReference type="Google" id="ProtNLM"/>
    </source>
</evidence>
<dbReference type="EMBL" id="VOSB01000029">
    <property type="protein sequence ID" value="TXE15575.1"/>
    <property type="molecule type" value="Genomic_DNA"/>
</dbReference>
<comment type="caution">
    <text evidence="1">The sequence shown here is derived from an EMBL/GenBank/DDBJ whole genome shotgun (WGS) entry which is preliminary data.</text>
</comment>
<evidence type="ECO:0000313" key="2">
    <source>
        <dbReference type="Proteomes" id="UP000321938"/>
    </source>
</evidence>
<keyword evidence="2" id="KW-1185">Reference proteome</keyword>
<organism evidence="1 2">
    <name type="scientific">Psychroserpens burtonensis</name>
    <dbReference type="NCBI Taxonomy" id="49278"/>
    <lineage>
        <taxon>Bacteria</taxon>
        <taxon>Pseudomonadati</taxon>
        <taxon>Bacteroidota</taxon>
        <taxon>Flavobacteriia</taxon>
        <taxon>Flavobacteriales</taxon>
        <taxon>Flavobacteriaceae</taxon>
        <taxon>Psychroserpens</taxon>
    </lineage>
</organism>
<dbReference type="AlphaFoldDB" id="A0A5C7B2W7"/>
<accession>A0A5C7B2W7</accession>
<dbReference type="GO" id="GO:0009055">
    <property type="term" value="F:electron transfer activity"/>
    <property type="evidence" value="ECO:0007669"/>
    <property type="project" value="InterPro"/>
</dbReference>
<evidence type="ECO:0000313" key="1">
    <source>
        <dbReference type="EMBL" id="TXE15575.1"/>
    </source>
</evidence>
<proteinExistence type="predicted"/>
<dbReference type="SUPFAM" id="SSF46626">
    <property type="entry name" value="Cytochrome c"/>
    <property type="match status" value="1"/>
</dbReference>
<reference evidence="1 2" key="1">
    <citation type="submission" date="2019-08" db="EMBL/GenBank/DDBJ databases">
        <title>Genome of Psychroserpens burtonensis ACAM 167.</title>
        <authorList>
            <person name="Bowman J.P."/>
        </authorList>
    </citation>
    <scope>NUCLEOTIDE SEQUENCE [LARGE SCALE GENOMIC DNA]</scope>
    <source>
        <strain evidence="1 2">ACAM 167</strain>
    </source>
</reference>
<dbReference type="InterPro" id="IPR036909">
    <property type="entry name" value="Cyt_c-like_dom_sf"/>
</dbReference>
<dbReference type="GO" id="GO:0020037">
    <property type="term" value="F:heme binding"/>
    <property type="evidence" value="ECO:0007669"/>
    <property type="project" value="InterPro"/>
</dbReference>
<dbReference type="OrthoDB" id="338827at2"/>
<dbReference type="STRING" id="1123037.GCA_000425305_01529"/>
<gene>
    <name evidence="1" type="ORF">ES692_16135</name>
</gene>
<protein>
    <recommendedName>
        <fullName evidence="3">Cytochrome c domain-containing protein</fullName>
    </recommendedName>
</protein>
<sequence>MYTNVYSFTTNSPAVIPEFKPTLSELNLFVGNIENLEPTPQSFEYTLNSTLFSDYAYKQRFIVLPDGEKMTYNGDGLPLFPDNSLISKTFYYNNNETDLSLGKHIIETRILIKIDGLWQTGDYKWNAAQTEAFLNPDSSIVPVTWIGADGETNSINYQIPSDNQCFTCHRSNEVKRPIGPRLRTLNFNVDGVNQLQSLIDSELLDGLTNPSEVTILPKWDDTNYSLEERARAYFDINCAHCHTDGGYCETQSILRLDYENSLTDSKIQDRKSSIIFRVASDFQPGLTMPWIGTTILHDEGVALISEYLNTLE</sequence>
<name>A0A5C7B2W7_9FLAO</name>
<dbReference type="Gene3D" id="1.10.760.10">
    <property type="entry name" value="Cytochrome c-like domain"/>
    <property type="match status" value="1"/>
</dbReference>